<dbReference type="Gene3D" id="3.30.700.10">
    <property type="entry name" value="Glycoprotein, Type 4 Pilin"/>
    <property type="match status" value="1"/>
</dbReference>
<comment type="similarity">
    <text evidence="1">Belongs to the N-Me-Phe pilin family.</text>
</comment>
<keyword evidence="4" id="KW-1133">Transmembrane helix</keyword>
<evidence type="ECO:0000313" key="5">
    <source>
        <dbReference type="EMBL" id="MBK0396629.1"/>
    </source>
</evidence>
<dbReference type="InterPro" id="IPR012902">
    <property type="entry name" value="N_methyl_site"/>
</dbReference>
<evidence type="ECO:0000256" key="4">
    <source>
        <dbReference type="SAM" id="Phobius"/>
    </source>
</evidence>
<reference evidence="5 6" key="1">
    <citation type="journal article" date="2021" name="Pathogens">
        <title>Isolation and Characterization of Kingella bonacorsii sp. nov., A Novel Kingella Species Detected in a Stable Periodontitis Subject.</title>
        <authorList>
            <person name="Antezack A."/>
            <person name="Boxberger M."/>
            <person name="Rolland C."/>
            <person name="Monnet-Corti V."/>
            <person name="La Scola B."/>
        </authorList>
    </citation>
    <scope>NUCLEOTIDE SEQUENCE [LARGE SCALE GENOMIC DNA]</scope>
    <source>
        <strain evidence="5 6">Marseille-Q4569</strain>
    </source>
</reference>
<organism evidence="5 6">
    <name type="scientific">Kingella bonacorsii</name>
    <dbReference type="NCBI Taxonomy" id="2796361"/>
    <lineage>
        <taxon>Bacteria</taxon>
        <taxon>Pseudomonadati</taxon>
        <taxon>Pseudomonadota</taxon>
        <taxon>Betaproteobacteria</taxon>
        <taxon>Neisseriales</taxon>
        <taxon>Neisseriaceae</taxon>
        <taxon>Kingella</taxon>
    </lineage>
</organism>
<dbReference type="Proteomes" id="UP000614058">
    <property type="component" value="Unassembled WGS sequence"/>
</dbReference>
<keyword evidence="2" id="KW-0488">Methylation</keyword>
<dbReference type="GeneID" id="84905443"/>
<dbReference type="InterPro" id="IPR045584">
    <property type="entry name" value="Pilin-like"/>
</dbReference>
<keyword evidence="4" id="KW-0812">Transmembrane</keyword>
<dbReference type="SUPFAM" id="SSF54523">
    <property type="entry name" value="Pili subunits"/>
    <property type="match status" value="1"/>
</dbReference>
<dbReference type="NCBIfam" id="TIGR02532">
    <property type="entry name" value="IV_pilin_GFxxxE"/>
    <property type="match status" value="1"/>
</dbReference>
<comment type="caution">
    <text evidence="5">The sequence shown here is derived from an EMBL/GenBank/DDBJ whole genome shotgun (WGS) entry which is preliminary data.</text>
</comment>
<evidence type="ECO:0000256" key="3">
    <source>
        <dbReference type="ARBA" id="ARBA00023157"/>
    </source>
</evidence>
<keyword evidence="4" id="KW-0472">Membrane</keyword>
<dbReference type="EMBL" id="JAEHNZ010000002">
    <property type="protein sequence ID" value="MBK0396629.1"/>
    <property type="molecule type" value="Genomic_DNA"/>
</dbReference>
<evidence type="ECO:0000313" key="6">
    <source>
        <dbReference type="Proteomes" id="UP000614058"/>
    </source>
</evidence>
<accession>A0ABS1BTY9</accession>
<dbReference type="RefSeq" id="WP_003793334.1">
    <property type="nucleotide sequence ID" value="NZ_JAEHNZ010000002.1"/>
</dbReference>
<dbReference type="InterPro" id="IPR001082">
    <property type="entry name" value="Pilin"/>
</dbReference>
<proteinExistence type="inferred from homology"/>
<gene>
    <name evidence="5" type="ORF">JDW22_08595</name>
</gene>
<evidence type="ECO:0000256" key="1">
    <source>
        <dbReference type="ARBA" id="ARBA00005233"/>
    </source>
</evidence>
<name>A0ABS1BTY9_9NEIS</name>
<sequence>MKKIYKGKLVGFTLIELMVSVAIIGVLAAFAFPIYHDYIIQSQMARIHSEMSAVQRQIDAIIVSGGVPTIVKAEDGTPDAAGTRREYFGIETWESTSDLIEIAQPQYDSAHNFNNLHLVVGDSALSSIHGLVIDLGRNADGIWSCAISKTGTLSGWKAKYNLPNCKVVN</sequence>
<keyword evidence="3" id="KW-1015">Disulfide bond</keyword>
<dbReference type="Pfam" id="PF00114">
    <property type="entry name" value="Pilin"/>
    <property type="match status" value="1"/>
</dbReference>
<dbReference type="Pfam" id="PF07963">
    <property type="entry name" value="N_methyl"/>
    <property type="match status" value="1"/>
</dbReference>
<keyword evidence="6" id="KW-1185">Reference proteome</keyword>
<protein>
    <submittedName>
        <fullName evidence="5">Pilin</fullName>
    </submittedName>
</protein>
<evidence type="ECO:0000256" key="2">
    <source>
        <dbReference type="ARBA" id="ARBA00022481"/>
    </source>
</evidence>
<feature type="transmembrane region" description="Helical" evidence="4">
    <location>
        <begin position="12"/>
        <end position="35"/>
    </location>
</feature>